<reference evidence="1 2" key="1">
    <citation type="journal article" date="2016" name="Sci. Rep.">
        <title>Metabolic traits of an uncultured archaeal lineage -MSBL1- from brine pools of the Red Sea.</title>
        <authorList>
            <person name="Mwirichia R."/>
            <person name="Alam I."/>
            <person name="Rashid M."/>
            <person name="Vinu M."/>
            <person name="Ba-Alawi W."/>
            <person name="Anthony Kamau A."/>
            <person name="Kamanda Ngugi D."/>
            <person name="Goker M."/>
            <person name="Klenk H.P."/>
            <person name="Bajic V."/>
            <person name="Stingl U."/>
        </authorList>
    </citation>
    <scope>NUCLEOTIDE SEQUENCE [LARGE SCALE GENOMIC DNA]</scope>
    <source>
        <strain evidence="1">SCGC-AAA259B11</strain>
    </source>
</reference>
<dbReference type="AlphaFoldDB" id="A0A133U8Z6"/>
<gene>
    <name evidence="1" type="ORF">AKJ61_00070</name>
</gene>
<organism evidence="1 2">
    <name type="scientific">candidate division MSBL1 archaeon SCGC-AAA259B11</name>
    <dbReference type="NCBI Taxonomy" id="1698260"/>
    <lineage>
        <taxon>Archaea</taxon>
        <taxon>Methanobacteriati</taxon>
        <taxon>Methanobacteriota</taxon>
        <taxon>candidate division MSBL1</taxon>
    </lineage>
</organism>
<proteinExistence type="predicted"/>
<evidence type="ECO:0000313" key="2">
    <source>
        <dbReference type="Proteomes" id="UP000070184"/>
    </source>
</evidence>
<dbReference type="EMBL" id="LHXK01000001">
    <property type="protein sequence ID" value="KXA90673.1"/>
    <property type="molecule type" value="Genomic_DNA"/>
</dbReference>
<dbReference type="Pfam" id="PF20565">
    <property type="entry name" value="DUF6775"/>
    <property type="match status" value="1"/>
</dbReference>
<protein>
    <submittedName>
        <fullName evidence="1">Uncharacterized protein</fullName>
    </submittedName>
</protein>
<accession>A0A133U8Z6</accession>
<dbReference type="InterPro" id="IPR046666">
    <property type="entry name" value="DUF6775"/>
</dbReference>
<evidence type="ECO:0000313" key="1">
    <source>
        <dbReference type="EMBL" id="KXA90673.1"/>
    </source>
</evidence>
<sequence>MAEYISSNETSPLKGRLYNNSSETDLDLSKIAEHLMEKGIFEEVEVRDSFPEEYEDEIEQIATALAETQVRNLEKPERDFQTESRDIDFEKKLLLGEESGLTSVLYDGFRLSKAFSDLLPEDERSDSYLHIIFTDRFFATWKPATKRYHARVSAYGFPSVISTAGVVDAPARPWGSYKIEKEGDGLKVVDESEEFEGSYVAHGDERLTEIMKGYALQAVFYHLHLGPFCNNKKCALYNPHLQVNIVKSKLSEPDLCTKHRKVLEELRTKVSDNR</sequence>
<name>A0A133U8Z6_9EURY</name>
<comment type="caution">
    <text evidence="1">The sequence shown here is derived from an EMBL/GenBank/DDBJ whole genome shotgun (WGS) entry which is preliminary data.</text>
</comment>
<keyword evidence="2" id="KW-1185">Reference proteome</keyword>
<dbReference type="Proteomes" id="UP000070184">
    <property type="component" value="Unassembled WGS sequence"/>
</dbReference>